<sequence>MEWPRFSILIVVFCILAPPQVVVQATGDVLQHRARRSSSYESGCVFPFRYNDMVFYRCTTVDANEPWCSTMTDSSANHVRGKWKYCQDHKPCLFPFVNVDLLYTNCRQAGWCSTRREENFKHVPKYWKLC</sequence>
<dbReference type="InterPro" id="IPR000562">
    <property type="entry name" value="FN_type2_dom"/>
</dbReference>
<dbReference type="InterPro" id="IPR013806">
    <property type="entry name" value="Kringle-like"/>
</dbReference>
<evidence type="ECO:0000256" key="2">
    <source>
        <dbReference type="ARBA" id="ARBA00023157"/>
    </source>
</evidence>
<keyword evidence="7" id="KW-1185">Reference proteome</keyword>
<dbReference type="SMART" id="SM00059">
    <property type="entry name" value="FN2"/>
    <property type="match status" value="1"/>
</dbReference>
<evidence type="ECO:0000256" key="1">
    <source>
        <dbReference type="ARBA" id="ARBA00022737"/>
    </source>
</evidence>
<evidence type="ECO:0000256" key="3">
    <source>
        <dbReference type="PROSITE-ProRule" id="PRU00479"/>
    </source>
</evidence>
<feature type="domain" description="Fibronectin type-II" evidence="5">
    <location>
        <begin position="39"/>
        <end position="88"/>
    </location>
</feature>
<comment type="caution">
    <text evidence="3">Lacks conserved residue(s) required for the propagation of feature annotation.</text>
</comment>
<feature type="signal peptide" evidence="4">
    <location>
        <begin position="1"/>
        <end position="24"/>
    </location>
</feature>
<dbReference type="Gene3D" id="2.10.10.10">
    <property type="entry name" value="Fibronectin, type II, collagen-binding"/>
    <property type="match status" value="1"/>
</dbReference>
<dbReference type="Proteomes" id="UP001497623">
    <property type="component" value="Unassembled WGS sequence"/>
</dbReference>
<evidence type="ECO:0000256" key="4">
    <source>
        <dbReference type="SAM" id="SignalP"/>
    </source>
</evidence>
<feature type="chain" id="PRO_5043539507" description="Fibronectin type-II domain-containing protein" evidence="4">
    <location>
        <begin position="25"/>
        <end position="130"/>
    </location>
</feature>
<dbReference type="AlphaFoldDB" id="A0AAV2S9U0"/>
<evidence type="ECO:0000313" key="7">
    <source>
        <dbReference type="Proteomes" id="UP001497623"/>
    </source>
</evidence>
<evidence type="ECO:0000259" key="5">
    <source>
        <dbReference type="PROSITE" id="PS51092"/>
    </source>
</evidence>
<evidence type="ECO:0000313" key="6">
    <source>
        <dbReference type="EMBL" id="CAL4168726.1"/>
    </source>
</evidence>
<keyword evidence="4" id="KW-0732">Signal</keyword>
<comment type="caution">
    <text evidence="6">The sequence shown here is derived from an EMBL/GenBank/DDBJ whole genome shotgun (WGS) entry which is preliminary data.</text>
</comment>
<proteinExistence type="predicted"/>
<organism evidence="6 7">
    <name type="scientific">Meganyctiphanes norvegica</name>
    <name type="common">Northern krill</name>
    <name type="synonym">Thysanopoda norvegica</name>
    <dbReference type="NCBI Taxonomy" id="48144"/>
    <lineage>
        <taxon>Eukaryota</taxon>
        <taxon>Metazoa</taxon>
        <taxon>Ecdysozoa</taxon>
        <taxon>Arthropoda</taxon>
        <taxon>Crustacea</taxon>
        <taxon>Multicrustacea</taxon>
        <taxon>Malacostraca</taxon>
        <taxon>Eumalacostraca</taxon>
        <taxon>Eucarida</taxon>
        <taxon>Euphausiacea</taxon>
        <taxon>Euphausiidae</taxon>
        <taxon>Meganyctiphanes</taxon>
    </lineage>
</organism>
<dbReference type="PROSITE" id="PS51092">
    <property type="entry name" value="FN2_2"/>
    <property type="match status" value="1"/>
</dbReference>
<accession>A0AAV2S9U0</accession>
<dbReference type="EMBL" id="CAXKWB010049537">
    <property type="protein sequence ID" value="CAL4168726.1"/>
    <property type="molecule type" value="Genomic_DNA"/>
</dbReference>
<keyword evidence="1" id="KW-0677">Repeat</keyword>
<keyword evidence="2" id="KW-1015">Disulfide bond</keyword>
<gene>
    <name evidence="6" type="ORF">MNOR_LOCUS33735</name>
</gene>
<reference evidence="6 7" key="1">
    <citation type="submission" date="2024-05" db="EMBL/GenBank/DDBJ databases">
        <authorList>
            <person name="Wallberg A."/>
        </authorList>
    </citation>
    <scope>NUCLEOTIDE SEQUENCE [LARGE SCALE GENOMIC DNA]</scope>
</reference>
<dbReference type="Pfam" id="PF00040">
    <property type="entry name" value="fn2"/>
    <property type="match status" value="1"/>
</dbReference>
<protein>
    <recommendedName>
        <fullName evidence="5">Fibronectin type-II domain-containing protein</fullName>
    </recommendedName>
</protein>
<dbReference type="SUPFAM" id="SSF57440">
    <property type="entry name" value="Kringle-like"/>
    <property type="match status" value="2"/>
</dbReference>
<name>A0AAV2S9U0_MEGNR</name>
<dbReference type="InterPro" id="IPR036943">
    <property type="entry name" value="FN_type2_sf"/>
</dbReference>